<accession>A0A9D4WG65</accession>
<protein>
    <submittedName>
        <fullName evidence="2">Uncharacterized protein</fullName>
    </submittedName>
</protein>
<comment type="caution">
    <text evidence="2">The sequence shown here is derived from an EMBL/GenBank/DDBJ whole genome shotgun (WGS) entry which is preliminary data.</text>
</comment>
<evidence type="ECO:0000313" key="2">
    <source>
        <dbReference type="EMBL" id="KAI5402179.1"/>
    </source>
</evidence>
<dbReference type="Proteomes" id="UP001058974">
    <property type="component" value="Chromosome 6"/>
</dbReference>
<evidence type="ECO:0000256" key="1">
    <source>
        <dbReference type="SAM" id="MobiDB-lite"/>
    </source>
</evidence>
<organism evidence="2 3">
    <name type="scientific">Pisum sativum</name>
    <name type="common">Garden pea</name>
    <name type="synonym">Lathyrus oleraceus</name>
    <dbReference type="NCBI Taxonomy" id="3888"/>
    <lineage>
        <taxon>Eukaryota</taxon>
        <taxon>Viridiplantae</taxon>
        <taxon>Streptophyta</taxon>
        <taxon>Embryophyta</taxon>
        <taxon>Tracheophyta</taxon>
        <taxon>Spermatophyta</taxon>
        <taxon>Magnoliopsida</taxon>
        <taxon>eudicotyledons</taxon>
        <taxon>Gunneridae</taxon>
        <taxon>Pentapetalae</taxon>
        <taxon>rosids</taxon>
        <taxon>fabids</taxon>
        <taxon>Fabales</taxon>
        <taxon>Fabaceae</taxon>
        <taxon>Papilionoideae</taxon>
        <taxon>50 kb inversion clade</taxon>
        <taxon>NPAAA clade</taxon>
        <taxon>Hologalegina</taxon>
        <taxon>IRL clade</taxon>
        <taxon>Fabeae</taxon>
        <taxon>Lathyrus</taxon>
    </lineage>
</organism>
<feature type="region of interest" description="Disordered" evidence="1">
    <location>
        <begin position="15"/>
        <end position="47"/>
    </location>
</feature>
<name>A0A9D4WG65_PEA</name>
<evidence type="ECO:0000313" key="3">
    <source>
        <dbReference type="Proteomes" id="UP001058974"/>
    </source>
</evidence>
<sequence>MKFVEESLEDQPYLQYPQSRHQYPQSRHWSHKSVMMGKTKADPNPPRETNALIADTDVFKSSSYQRNTPNLWCDHCNRSRHTRETCRKLHGKPAHLKNGKSGPKSVPTTHEAKKSLPNQDQVEELIGLLKSNSLSSIPNASLAQTRMGSHCGVGLPFCAPCQGCQDQDLAKDREGTVKS</sequence>
<keyword evidence="3" id="KW-1185">Reference proteome</keyword>
<reference evidence="2 3" key="1">
    <citation type="journal article" date="2022" name="Nat. Genet.">
        <title>Improved pea reference genome and pan-genome highlight genomic features and evolutionary characteristics.</title>
        <authorList>
            <person name="Yang T."/>
            <person name="Liu R."/>
            <person name="Luo Y."/>
            <person name="Hu S."/>
            <person name="Wang D."/>
            <person name="Wang C."/>
            <person name="Pandey M.K."/>
            <person name="Ge S."/>
            <person name="Xu Q."/>
            <person name="Li N."/>
            <person name="Li G."/>
            <person name="Huang Y."/>
            <person name="Saxena R.K."/>
            <person name="Ji Y."/>
            <person name="Li M."/>
            <person name="Yan X."/>
            <person name="He Y."/>
            <person name="Liu Y."/>
            <person name="Wang X."/>
            <person name="Xiang C."/>
            <person name="Varshney R.K."/>
            <person name="Ding H."/>
            <person name="Gao S."/>
            <person name="Zong X."/>
        </authorList>
    </citation>
    <scope>NUCLEOTIDE SEQUENCE [LARGE SCALE GENOMIC DNA]</scope>
    <source>
        <strain evidence="2 3">cv. Zhongwan 6</strain>
    </source>
</reference>
<dbReference type="EMBL" id="JAMSHJ010000006">
    <property type="protein sequence ID" value="KAI5402179.1"/>
    <property type="molecule type" value="Genomic_DNA"/>
</dbReference>
<gene>
    <name evidence="2" type="ORF">KIW84_066587</name>
</gene>
<feature type="region of interest" description="Disordered" evidence="1">
    <location>
        <begin position="91"/>
        <end position="119"/>
    </location>
</feature>
<dbReference type="AlphaFoldDB" id="A0A9D4WG65"/>
<dbReference type="Gramene" id="Psat06G0658700-T1">
    <property type="protein sequence ID" value="KAI5402179.1"/>
    <property type="gene ID" value="KIW84_066587"/>
</dbReference>
<proteinExistence type="predicted"/>
<feature type="compositionally biased region" description="Polar residues" evidence="1">
    <location>
        <begin position="16"/>
        <end position="27"/>
    </location>
</feature>